<evidence type="ECO:0000256" key="2">
    <source>
        <dbReference type="ARBA" id="ARBA00022729"/>
    </source>
</evidence>
<organism evidence="5 6">
    <name type="scientific">Raoultella planticola</name>
    <name type="common">Klebsiella planticola</name>
    <dbReference type="NCBI Taxonomy" id="575"/>
    <lineage>
        <taxon>Bacteria</taxon>
        <taxon>Pseudomonadati</taxon>
        <taxon>Pseudomonadota</taxon>
        <taxon>Gammaproteobacteria</taxon>
        <taxon>Enterobacterales</taxon>
        <taxon>Enterobacteriaceae</taxon>
        <taxon>Klebsiella/Raoultella group</taxon>
        <taxon>Raoultella</taxon>
    </lineage>
</organism>
<gene>
    <name evidence="5" type="primary">virB9</name>
    <name evidence="5" type="ORF">DN603_03270</name>
</gene>
<dbReference type="InterPro" id="IPR014148">
    <property type="entry name" value="VirB9"/>
</dbReference>
<feature type="region of interest" description="Disordered" evidence="3">
    <location>
        <begin position="155"/>
        <end position="182"/>
    </location>
</feature>
<reference evidence="5 6" key="1">
    <citation type="submission" date="2018-06" db="EMBL/GenBank/DDBJ databases">
        <title>Carbapenemase-producing Enterobacteriaceae present in wastewater treatment plant effluent and nearby surface waters in the US.</title>
        <authorList>
            <person name="Mathys D.A."/>
            <person name="Mollenkopf D.F."/>
            <person name="Feicht S.M."/>
            <person name="Adams R.J."/>
            <person name="Albers A.L."/>
            <person name="Stuever D.M."/>
            <person name="Daniels J.B."/>
            <person name="Wittum T.E."/>
        </authorList>
    </citation>
    <scope>NUCLEOTIDE SEQUENCE [LARGE SCALE GENOMIC DNA]</scope>
    <source>
        <strain evidence="5 6">GEO_47_Down_B</strain>
    </source>
</reference>
<evidence type="ECO:0000256" key="4">
    <source>
        <dbReference type="SAM" id="SignalP"/>
    </source>
</evidence>
<dbReference type="NCBIfam" id="TIGR02781">
    <property type="entry name" value="VirB9"/>
    <property type="match status" value="1"/>
</dbReference>
<comment type="caution">
    <text evidence="5">The sequence shown here is derived from an EMBL/GenBank/DDBJ whole genome shotgun (WGS) entry which is preliminary data.</text>
</comment>
<keyword evidence="2 4" id="KW-0732">Signal</keyword>
<proteinExistence type="inferred from homology"/>
<sequence>MLKNILLLTGLLASYAAWSAATPRGSGYDSRMQNVSYNSQNATVVNTRPGYVTTLLFDDDETVTDAQAGFPKGWTVTKSDNRVGVSPNPITQPVTDASGNNVSQVFLPTAKDWKTNLFVVTSKRDYSLELNVLDHDSPAQAFVIRYHYPAEVRQQSAAASAARQAQQRERQEKQRERQEKQQIAAAFGEASMPRNWRYTKRVAAGSASIAPDFAWDDGRFAYIGFSPIRTLPSVFRVVNGREQALTPRTVKQGNYTVMVVPAAPQLVLRYGTSVVGIENNGFGRIPITRSDTVSPSVTLEAK</sequence>
<evidence type="ECO:0000256" key="1">
    <source>
        <dbReference type="ARBA" id="ARBA00006135"/>
    </source>
</evidence>
<dbReference type="Gene3D" id="2.60.40.2500">
    <property type="match status" value="1"/>
</dbReference>
<feature type="signal peptide" evidence="4">
    <location>
        <begin position="1"/>
        <end position="19"/>
    </location>
</feature>
<feature type="chain" id="PRO_5019206828" evidence="4">
    <location>
        <begin position="20"/>
        <end position="302"/>
    </location>
</feature>
<dbReference type="CDD" id="cd06911">
    <property type="entry name" value="VirB9_CagX_TrbG"/>
    <property type="match status" value="1"/>
</dbReference>
<accession>A0A443VSC8</accession>
<evidence type="ECO:0000313" key="6">
    <source>
        <dbReference type="Proteomes" id="UP000288843"/>
    </source>
</evidence>
<evidence type="ECO:0000313" key="5">
    <source>
        <dbReference type="EMBL" id="RWT25137.1"/>
    </source>
</evidence>
<dbReference type="Pfam" id="PF03524">
    <property type="entry name" value="CagX"/>
    <property type="match status" value="1"/>
</dbReference>
<evidence type="ECO:0000256" key="3">
    <source>
        <dbReference type="SAM" id="MobiDB-lite"/>
    </source>
</evidence>
<dbReference type="RefSeq" id="WP_037433289.1">
    <property type="nucleotide sequence ID" value="NZ_QKOX01000003.1"/>
</dbReference>
<name>A0A443VSC8_RAOPL</name>
<dbReference type="InterPro" id="IPR038161">
    <property type="entry name" value="VirB9/CagX/TrbG_C_sf"/>
</dbReference>
<dbReference type="InterPro" id="IPR010258">
    <property type="entry name" value="Conjugal_tfr_TrbG/VirB9/CagX"/>
</dbReference>
<dbReference type="Proteomes" id="UP000288843">
    <property type="component" value="Unassembled WGS sequence"/>
</dbReference>
<feature type="compositionally biased region" description="Basic and acidic residues" evidence="3">
    <location>
        <begin position="166"/>
        <end position="180"/>
    </location>
</feature>
<dbReference type="EMBL" id="QKOX01000003">
    <property type="protein sequence ID" value="RWT25137.1"/>
    <property type="molecule type" value="Genomic_DNA"/>
</dbReference>
<protein>
    <submittedName>
        <fullName evidence="5">P-type conjugative transfer protein VirB9</fullName>
    </submittedName>
</protein>
<dbReference type="AlphaFoldDB" id="A0A443VSC8"/>
<feature type="compositionally biased region" description="Low complexity" evidence="3">
    <location>
        <begin position="155"/>
        <end position="165"/>
    </location>
</feature>
<dbReference type="InterPro" id="IPR033645">
    <property type="entry name" value="VirB9/CagX/TrbG_C"/>
</dbReference>
<comment type="similarity">
    <text evidence="1">Belongs to the TrbG/VirB9 family.</text>
</comment>